<dbReference type="Proteomes" id="UP001262754">
    <property type="component" value="Unassembled WGS sequence"/>
</dbReference>
<sequence length="203" mass="22190">MTDQANPTEASTGLVTPATSGVLLALAHPALERSRANRALAKAAKGLDGVTFHDLYETYPDFAIDIEAEQEKLLAHDVIAVQFPLYWYSTPALLKEWFDLVWLHGFAYGIEGNALAGKRLFAACTTGGAAKAYHAHGYNRFSMDEFLRPLEQTAYLCGMVWETPFVVHGAATKDDEELKAEAQRYRARIASLLTAPADAELGA</sequence>
<comment type="caution">
    <text evidence="3">The sequence shown here is derived from an EMBL/GenBank/DDBJ whole genome shotgun (WGS) entry which is preliminary data.</text>
</comment>
<dbReference type="PANTHER" id="PTHR47307:SF1">
    <property type="entry name" value="GLUTATHIONE-REGULATED POTASSIUM-EFFLUX SYSTEM ANCILLARY PROTEIN KEFG"/>
    <property type="match status" value="1"/>
</dbReference>
<dbReference type="Gene3D" id="3.40.50.360">
    <property type="match status" value="1"/>
</dbReference>
<dbReference type="RefSeq" id="WP_163233479.1">
    <property type="nucleotide sequence ID" value="NZ_BMLD01000004.1"/>
</dbReference>
<dbReference type="PANTHER" id="PTHR47307">
    <property type="entry name" value="GLUTATHIONE-REGULATED POTASSIUM-EFFLUX SYSTEM ANCILLARY PROTEIN KEFG"/>
    <property type="match status" value="1"/>
</dbReference>
<evidence type="ECO:0000313" key="4">
    <source>
        <dbReference type="Proteomes" id="UP001262754"/>
    </source>
</evidence>
<dbReference type="InterPro" id="IPR029039">
    <property type="entry name" value="Flavoprotein-like_sf"/>
</dbReference>
<evidence type="ECO:0000259" key="2">
    <source>
        <dbReference type="Pfam" id="PF02525"/>
    </source>
</evidence>
<keyword evidence="1" id="KW-0560">Oxidoreductase</keyword>
<reference evidence="3 4" key="1">
    <citation type="submission" date="2023-07" db="EMBL/GenBank/DDBJ databases">
        <title>Sorghum-associated microbial communities from plants grown in Nebraska, USA.</title>
        <authorList>
            <person name="Schachtman D."/>
        </authorList>
    </citation>
    <scope>NUCLEOTIDE SEQUENCE [LARGE SCALE GENOMIC DNA]</scope>
    <source>
        <strain evidence="3 4">DS2154</strain>
    </source>
</reference>
<name>A0ABU1N2K8_9CAUL</name>
<keyword evidence="4" id="KW-1185">Reference proteome</keyword>
<organism evidence="3 4">
    <name type="scientific">Caulobacter rhizosphaerae</name>
    <dbReference type="NCBI Taxonomy" id="2010972"/>
    <lineage>
        <taxon>Bacteria</taxon>
        <taxon>Pseudomonadati</taxon>
        <taxon>Pseudomonadota</taxon>
        <taxon>Alphaproteobacteria</taxon>
        <taxon>Caulobacterales</taxon>
        <taxon>Caulobacteraceae</taxon>
        <taxon>Caulobacter</taxon>
    </lineage>
</organism>
<proteinExistence type="predicted"/>
<accession>A0ABU1N2K8</accession>
<dbReference type="Pfam" id="PF02525">
    <property type="entry name" value="Flavodoxin_2"/>
    <property type="match status" value="1"/>
</dbReference>
<protein>
    <submittedName>
        <fullName evidence="3">Glutathione-regulated potassium-efflux system ancillary protein KefG</fullName>
    </submittedName>
</protein>
<gene>
    <name evidence="3" type="ORF">J2800_003076</name>
</gene>
<dbReference type="SUPFAM" id="SSF52218">
    <property type="entry name" value="Flavoproteins"/>
    <property type="match status" value="1"/>
</dbReference>
<feature type="domain" description="Flavodoxin-like fold" evidence="2">
    <location>
        <begin position="22"/>
        <end position="188"/>
    </location>
</feature>
<dbReference type="InterPro" id="IPR046980">
    <property type="entry name" value="KefG/KefF"/>
</dbReference>
<evidence type="ECO:0000256" key="1">
    <source>
        <dbReference type="ARBA" id="ARBA00023002"/>
    </source>
</evidence>
<dbReference type="InterPro" id="IPR003680">
    <property type="entry name" value="Flavodoxin_fold"/>
</dbReference>
<evidence type="ECO:0000313" key="3">
    <source>
        <dbReference type="EMBL" id="MDR6532320.1"/>
    </source>
</evidence>
<dbReference type="EMBL" id="JAVDRL010000008">
    <property type="protein sequence ID" value="MDR6532320.1"/>
    <property type="molecule type" value="Genomic_DNA"/>
</dbReference>